<evidence type="ECO:0000259" key="3">
    <source>
        <dbReference type="PROSITE" id="PS51898"/>
    </source>
</evidence>
<dbReference type="GO" id="GO:0015074">
    <property type="term" value="P:DNA integration"/>
    <property type="evidence" value="ECO:0007669"/>
    <property type="project" value="UniProtKB-KW"/>
</dbReference>
<dbReference type="RefSeq" id="WP_039004026.1">
    <property type="nucleotide sequence ID" value="NZ_CP014327.1"/>
</dbReference>
<sequence length="193" mass="21490">MRKQPAKILGKAELCRLLKAVEDTRQPTRNRTIILLSFHAGLRACEISGLTWPMVLSPSGKLVESMELGMGITKGGKTRSIPTSIALRASLRCLHREDARPKSGPVICSERGGPMTPRSVVNWFRQIYDDLDMPGCSSHSGRRTFITTAARLLPKINGSLRDIQELAGHRSLSTTERYIQGDRMIQRQLVNLI</sequence>
<dbReference type="GO" id="GO:0006310">
    <property type="term" value="P:DNA recombination"/>
    <property type="evidence" value="ECO:0007669"/>
    <property type="project" value="UniProtKB-KW"/>
</dbReference>
<evidence type="ECO:0000256" key="2">
    <source>
        <dbReference type="ARBA" id="ARBA00023172"/>
    </source>
</evidence>
<dbReference type="Pfam" id="PF00589">
    <property type="entry name" value="Phage_integrase"/>
    <property type="match status" value="1"/>
</dbReference>
<dbReference type="AlphaFoldDB" id="A0A126UWI1"/>
<dbReference type="STRING" id="1579316.RC74_03265"/>
<dbReference type="SUPFAM" id="SSF56349">
    <property type="entry name" value="DNA breaking-rejoining enzymes"/>
    <property type="match status" value="1"/>
</dbReference>
<dbReference type="KEGG" id="hat:RC74_03265"/>
<dbReference type="InterPro" id="IPR011010">
    <property type="entry name" value="DNA_brk_join_enz"/>
</dbReference>
<dbReference type="InterPro" id="IPR002104">
    <property type="entry name" value="Integrase_catalytic"/>
</dbReference>
<dbReference type="Gene3D" id="1.10.443.10">
    <property type="entry name" value="Intergrase catalytic core"/>
    <property type="match status" value="1"/>
</dbReference>
<keyword evidence="2" id="KW-0233">DNA recombination</keyword>
<dbReference type="InterPro" id="IPR013762">
    <property type="entry name" value="Integrase-like_cat_sf"/>
</dbReference>
<feature type="domain" description="Tyr recombinase" evidence="3">
    <location>
        <begin position="4"/>
        <end position="191"/>
    </location>
</feature>
<gene>
    <name evidence="4" type="ORF">RC74_03265</name>
</gene>
<dbReference type="PANTHER" id="PTHR30349">
    <property type="entry name" value="PHAGE INTEGRASE-RELATED"/>
    <property type="match status" value="1"/>
</dbReference>
<keyword evidence="5" id="KW-1185">Reference proteome</keyword>
<protein>
    <submittedName>
        <fullName evidence="4">Integrase</fullName>
    </submittedName>
</protein>
<organism evidence="4 5">
    <name type="scientific">Falsihalocynthiibacter arcticus</name>
    <dbReference type="NCBI Taxonomy" id="1579316"/>
    <lineage>
        <taxon>Bacteria</taxon>
        <taxon>Pseudomonadati</taxon>
        <taxon>Pseudomonadota</taxon>
        <taxon>Alphaproteobacteria</taxon>
        <taxon>Rhodobacterales</taxon>
        <taxon>Roseobacteraceae</taxon>
        <taxon>Falsihalocynthiibacter</taxon>
    </lineage>
</organism>
<name>A0A126UWI1_9RHOB</name>
<dbReference type="InterPro" id="IPR050090">
    <property type="entry name" value="Tyrosine_recombinase_XerCD"/>
</dbReference>
<dbReference type="Proteomes" id="UP000070371">
    <property type="component" value="Chromosome"/>
</dbReference>
<dbReference type="PANTHER" id="PTHR30349:SF64">
    <property type="entry name" value="PROPHAGE INTEGRASE INTD-RELATED"/>
    <property type="match status" value="1"/>
</dbReference>
<dbReference type="CDD" id="cd00397">
    <property type="entry name" value="DNA_BRE_C"/>
    <property type="match status" value="1"/>
</dbReference>
<proteinExistence type="predicted"/>
<dbReference type="GO" id="GO:0003677">
    <property type="term" value="F:DNA binding"/>
    <property type="evidence" value="ECO:0007669"/>
    <property type="project" value="InterPro"/>
</dbReference>
<dbReference type="OrthoDB" id="67979at2"/>
<evidence type="ECO:0000313" key="5">
    <source>
        <dbReference type="Proteomes" id="UP000070371"/>
    </source>
</evidence>
<accession>A0A126UWI1</accession>
<evidence type="ECO:0000313" key="4">
    <source>
        <dbReference type="EMBL" id="AML50413.1"/>
    </source>
</evidence>
<dbReference type="PROSITE" id="PS51898">
    <property type="entry name" value="TYR_RECOMBINASE"/>
    <property type="match status" value="1"/>
</dbReference>
<keyword evidence="1" id="KW-0229">DNA integration</keyword>
<dbReference type="EMBL" id="CP014327">
    <property type="protein sequence ID" value="AML50413.1"/>
    <property type="molecule type" value="Genomic_DNA"/>
</dbReference>
<reference evidence="4 5" key="1">
    <citation type="submission" date="2016-02" db="EMBL/GenBank/DDBJ databases">
        <title>Complete genome sequence of Halocynthiibacter arcticus PAMC 20958t from arctic marine sediment.</title>
        <authorList>
            <person name="Lee Y.M."/>
            <person name="Baek K."/>
            <person name="Lee H.K."/>
            <person name="Shin S.C."/>
        </authorList>
    </citation>
    <scope>NUCLEOTIDE SEQUENCE [LARGE SCALE GENOMIC DNA]</scope>
    <source>
        <strain evidence="4">PAMC 20958</strain>
    </source>
</reference>
<evidence type="ECO:0000256" key="1">
    <source>
        <dbReference type="ARBA" id="ARBA00022908"/>
    </source>
</evidence>